<evidence type="ECO:0000313" key="1">
    <source>
        <dbReference type="EMBL" id="MBX64780.1"/>
    </source>
</evidence>
<sequence>MGLQLHVLPVFPTRRMLPNASANHSPI</sequence>
<proteinExistence type="predicted"/>
<organism evidence="1">
    <name type="scientific">Rhizophora mucronata</name>
    <name type="common">Asiatic mangrove</name>
    <dbReference type="NCBI Taxonomy" id="61149"/>
    <lineage>
        <taxon>Eukaryota</taxon>
        <taxon>Viridiplantae</taxon>
        <taxon>Streptophyta</taxon>
        <taxon>Embryophyta</taxon>
        <taxon>Tracheophyta</taxon>
        <taxon>Spermatophyta</taxon>
        <taxon>Magnoliopsida</taxon>
        <taxon>eudicotyledons</taxon>
        <taxon>Gunneridae</taxon>
        <taxon>Pentapetalae</taxon>
        <taxon>rosids</taxon>
        <taxon>fabids</taxon>
        <taxon>Malpighiales</taxon>
        <taxon>Rhizophoraceae</taxon>
        <taxon>Rhizophora</taxon>
    </lineage>
</organism>
<protein>
    <submittedName>
        <fullName evidence="1">Uncharacterized protein</fullName>
    </submittedName>
</protein>
<accession>A0A2P2QCN8</accession>
<dbReference type="EMBL" id="GGEC01084296">
    <property type="protein sequence ID" value="MBX64780.1"/>
    <property type="molecule type" value="Transcribed_RNA"/>
</dbReference>
<dbReference type="AlphaFoldDB" id="A0A2P2QCN8"/>
<reference evidence="1" key="1">
    <citation type="submission" date="2018-02" db="EMBL/GenBank/DDBJ databases">
        <title>Rhizophora mucronata_Transcriptome.</title>
        <authorList>
            <person name="Meera S.P."/>
            <person name="Sreeshan A."/>
            <person name="Augustine A."/>
        </authorList>
    </citation>
    <scope>NUCLEOTIDE SEQUENCE</scope>
    <source>
        <tissue evidence="1">Leaf</tissue>
    </source>
</reference>
<name>A0A2P2QCN8_RHIMU</name>